<dbReference type="GO" id="GO:0003677">
    <property type="term" value="F:DNA binding"/>
    <property type="evidence" value="ECO:0007669"/>
    <property type="project" value="UniProtKB-KW"/>
</dbReference>
<evidence type="ECO:0000313" key="4">
    <source>
        <dbReference type="Proteomes" id="UP000037460"/>
    </source>
</evidence>
<dbReference type="InterPro" id="IPR016024">
    <property type="entry name" value="ARM-type_fold"/>
</dbReference>
<evidence type="ECO:0000259" key="2">
    <source>
        <dbReference type="Pfam" id="PF04057"/>
    </source>
</evidence>
<dbReference type="Proteomes" id="UP000037460">
    <property type="component" value="Unassembled WGS sequence"/>
</dbReference>
<proteinExistence type="predicted"/>
<dbReference type="PROSITE" id="PS50176">
    <property type="entry name" value="ARM_REPEAT"/>
    <property type="match status" value="1"/>
</dbReference>
<feature type="repeat" description="ARM" evidence="1">
    <location>
        <begin position="118"/>
        <end position="160"/>
    </location>
</feature>
<evidence type="ECO:0000313" key="3">
    <source>
        <dbReference type="EMBL" id="KOO31472.1"/>
    </source>
</evidence>
<dbReference type="InterPro" id="IPR011989">
    <property type="entry name" value="ARM-like"/>
</dbReference>
<dbReference type="PANTHER" id="PTHR23315">
    <property type="entry name" value="U BOX DOMAIN-CONTAINING"/>
    <property type="match status" value="1"/>
</dbReference>
<reference evidence="4" key="1">
    <citation type="journal article" date="2015" name="PLoS Genet.">
        <title>Genome Sequence and Transcriptome Analyses of Chrysochromulina tobin: Metabolic Tools for Enhanced Algal Fitness in the Prominent Order Prymnesiales (Haptophyceae).</title>
        <authorList>
            <person name="Hovde B.T."/>
            <person name="Deodato C.R."/>
            <person name="Hunsperger H.M."/>
            <person name="Ryken S.A."/>
            <person name="Yost W."/>
            <person name="Jha R.K."/>
            <person name="Patterson J."/>
            <person name="Monnat R.J. Jr."/>
            <person name="Barlow S.B."/>
            <person name="Starkenburg S.R."/>
            <person name="Cattolico R.A."/>
        </authorList>
    </citation>
    <scope>NUCLEOTIDE SEQUENCE</scope>
    <source>
        <strain evidence="4">CCMP291</strain>
    </source>
</reference>
<name>A0A0M0JYV0_9EUKA</name>
<dbReference type="FunFam" id="2.40.50.140:FF:000117">
    <property type="entry name" value="Replication protein A subunit"/>
    <property type="match status" value="1"/>
</dbReference>
<feature type="domain" description="Replication factor-A protein 1 N-terminal" evidence="2">
    <location>
        <begin position="271"/>
        <end position="366"/>
    </location>
</feature>
<protein>
    <submittedName>
        <fullName evidence="3">Replication protein a 70 kDa DNA-binding subunit-like protein</fullName>
    </submittedName>
</protein>
<organism evidence="3 4">
    <name type="scientific">Chrysochromulina tobinii</name>
    <dbReference type="NCBI Taxonomy" id="1460289"/>
    <lineage>
        <taxon>Eukaryota</taxon>
        <taxon>Haptista</taxon>
        <taxon>Haptophyta</taxon>
        <taxon>Prymnesiophyceae</taxon>
        <taxon>Prymnesiales</taxon>
        <taxon>Chrysochromulinaceae</taxon>
        <taxon>Chrysochromulina</taxon>
    </lineage>
</organism>
<dbReference type="SMART" id="SM00185">
    <property type="entry name" value="ARM"/>
    <property type="match status" value="5"/>
</dbReference>
<sequence>MLRDGTAGERAAAAEALEKPARNKYNKGAIAAAGVIEPLVALVRDGDARGKAKAARTMGCLGYGDAAIKAAIAAAGAIEPLVVLVRNGDAQGKADAAGALWSLAAGDDAIVAAIAAAGAIKPLVALLRDGNAEGKENAAGALWSLAAGNAAIVAASAAAGAIELLVALVRDGDAQGKANAAGALWSLAVGDGLAVGDAAIKAAIAAAGAIEPLVALLCDGDAQGKANAADALRTFADGDDAIKAAIAEAVSVEALVMKFTAQPRTCSSMALTNGAMLKMFHNDTTQQPVVQLLEVKLISHHHAEVRHRMIVSDGVNYMQGMMATQLNHYIESGQVQSLSVIKLTEFVCHVVQNRKIIIVLNCDVVRSSMPMIIGQPLRLDDDGQPVP</sequence>
<evidence type="ECO:0000256" key="1">
    <source>
        <dbReference type="PROSITE-ProRule" id="PRU00259"/>
    </source>
</evidence>
<dbReference type="CDD" id="cd04477">
    <property type="entry name" value="RPA1N"/>
    <property type="match status" value="1"/>
</dbReference>
<dbReference type="SUPFAM" id="SSF48371">
    <property type="entry name" value="ARM repeat"/>
    <property type="match status" value="1"/>
</dbReference>
<dbReference type="InterPro" id="IPR012340">
    <property type="entry name" value="NA-bd_OB-fold"/>
</dbReference>
<feature type="non-terminal residue" evidence="3">
    <location>
        <position position="387"/>
    </location>
</feature>
<keyword evidence="3" id="KW-0238">DNA-binding</keyword>
<dbReference type="InterPro" id="IPR000225">
    <property type="entry name" value="Armadillo"/>
</dbReference>
<gene>
    <name evidence="3" type="ORF">Ctob_010670</name>
</gene>
<dbReference type="Pfam" id="PF00514">
    <property type="entry name" value="Arm"/>
    <property type="match status" value="3"/>
</dbReference>
<keyword evidence="4" id="KW-1185">Reference proteome</keyword>
<dbReference type="GO" id="GO:0006260">
    <property type="term" value="P:DNA replication"/>
    <property type="evidence" value="ECO:0007669"/>
    <property type="project" value="InterPro"/>
</dbReference>
<comment type="caution">
    <text evidence="3">The sequence shown here is derived from an EMBL/GenBank/DDBJ whole genome shotgun (WGS) entry which is preliminary data.</text>
</comment>
<dbReference type="PANTHER" id="PTHR23315:SF7">
    <property type="entry name" value="U-BOX DOMAIN-CONTAINING PROTEIN 4"/>
    <property type="match status" value="1"/>
</dbReference>
<dbReference type="Gene3D" id="2.40.50.140">
    <property type="entry name" value="Nucleic acid-binding proteins"/>
    <property type="match status" value="1"/>
</dbReference>
<dbReference type="EMBL" id="JWZX01002008">
    <property type="protein sequence ID" value="KOO31472.1"/>
    <property type="molecule type" value="Genomic_DNA"/>
</dbReference>
<dbReference type="GO" id="GO:0005634">
    <property type="term" value="C:nucleus"/>
    <property type="evidence" value="ECO:0007669"/>
    <property type="project" value="InterPro"/>
</dbReference>
<dbReference type="OrthoDB" id="1751331at2759"/>
<dbReference type="SUPFAM" id="SSF50249">
    <property type="entry name" value="Nucleic acid-binding proteins"/>
    <property type="match status" value="1"/>
</dbReference>
<accession>A0A0M0JYV0</accession>
<dbReference type="InterPro" id="IPR007199">
    <property type="entry name" value="Rep_factor-A_N"/>
</dbReference>
<dbReference type="Gene3D" id="1.25.10.10">
    <property type="entry name" value="Leucine-rich Repeat Variant"/>
    <property type="match status" value="2"/>
</dbReference>
<dbReference type="AlphaFoldDB" id="A0A0M0JYV0"/>
<dbReference type="Pfam" id="PF04057">
    <property type="entry name" value="Rep-A_N"/>
    <property type="match status" value="1"/>
</dbReference>